<feature type="compositionally biased region" description="Low complexity" evidence="10">
    <location>
        <begin position="420"/>
        <end position="431"/>
    </location>
</feature>
<dbReference type="PROSITE" id="PS50102">
    <property type="entry name" value="RRM"/>
    <property type="match status" value="3"/>
</dbReference>
<feature type="non-terminal residue" evidence="13">
    <location>
        <position position="578"/>
    </location>
</feature>
<evidence type="ECO:0000256" key="8">
    <source>
        <dbReference type="ARBA" id="ARBA00023242"/>
    </source>
</evidence>
<evidence type="ECO:0000259" key="11">
    <source>
        <dbReference type="PROSITE" id="PS50102"/>
    </source>
</evidence>
<dbReference type="GO" id="GO:0003723">
    <property type="term" value="F:RNA binding"/>
    <property type="evidence" value="ECO:0007669"/>
    <property type="project" value="UniProtKB-UniRule"/>
</dbReference>
<evidence type="ECO:0008006" key="15">
    <source>
        <dbReference type="Google" id="ProtNLM"/>
    </source>
</evidence>
<dbReference type="SMART" id="SM00517">
    <property type="entry name" value="PolyA"/>
    <property type="match status" value="1"/>
</dbReference>
<evidence type="ECO:0000256" key="3">
    <source>
        <dbReference type="ARBA" id="ARBA00008557"/>
    </source>
</evidence>
<dbReference type="Pfam" id="PF00658">
    <property type="entry name" value="MLLE"/>
    <property type="match status" value="1"/>
</dbReference>
<dbReference type="PANTHER" id="PTHR24012">
    <property type="entry name" value="RNA BINDING PROTEIN"/>
    <property type="match status" value="1"/>
</dbReference>
<name>A0AA38LRA0_TAXCH</name>
<dbReference type="Pfam" id="PF00076">
    <property type="entry name" value="RRM_1"/>
    <property type="match status" value="3"/>
</dbReference>
<protein>
    <recommendedName>
        <fullName evidence="15">PABP</fullName>
    </recommendedName>
</protein>
<dbReference type="InterPro" id="IPR003954">
    <property type="entry name" value="RRM_euk-type"/>
</dbReference>
<feature type="non-terminal residue" evidence="13">
    <location>
        <position position="1"/>
    </location>
</feature>
<dbReference type="InterPro" id="IPR035979">
    <property type="entry name" value="RBD_domain_sf"/>
</dbReference>
<dbReference type="SUPFAM" id="SSF54928">
    <property type="entry name" value="RNA-binding domain, RBD"/>
    <property type="match status" value="2"/>
</dbReference>
<dbReference type="SMART" id="SM00361">
    <property type="entry name" value="RRM_1"/>
    <property type="match status" value="2"/>
</dbReference>
<evidence type="ECO:0000256" key="5">
    <source>
        <dbReference type="ARBA" id="ARBA00022737"/>
    </source>
</evidence>
<comment type="subcellular location">
    <subcellularLocation>
        <location evidence="2">Cytoplasm</location>
    </subcellularLocation>
    <subcellularLocation>
        <location evidence="1">Nucleus</location>
    </subcellularLocation>
</comment>
<feature type="domain" description="RRM" evidence="11">
    <location>
        <begin position="121"/>
        <end position="198"/>
    </location>
</feature>
<dbReference type="InterPro" id="IPR036053">
    <property type="entry name" value="PABP-dom"/>
</dbReference>
<dbReference type="FunFam" id="3.30.70.330:FF:000003">
    <property type="entry name" value="Polyadenylate-binding protein"/>
    <property type="match status" value="1"/>
</dbReference>
<evidence type="ECO:0000313" key="13">
    <source>
        <dbReference type="EMBL" id="KAH9331910.1"/>
    </source>
</evidence>
<feature type="region of interest" description="Disordered" evidence="10">
    <location>
        <begin position="409"/>
        <end position="431"/>
    </location>
</feature>
<dbReference type="SUPFAM" id="SSF63570">
    <property type="entry name" value="PABC (PABP) domain"/>
    <property type="match status" value="1"/>
</dbReference>
<comment type="caution">
    <text evidence="13">The sequence shown here is derived from an EMBL/GenBank/DDBJ whole genome shotgun (WGS) entry which is preliminary data.</text>
</comment>
<accession>A0AA38LRA0</accession>
<dbReference type="PROSITE" id="PS51309">
    <property type="entry name" value="PABC"/>
    <property type="match status" value="1"/>
</dbReference>
<evidence type="ECO:0000313" key="14">
    <source>
        <dbReference type="Proteomes" id="UP000824469"/>
    </source>
</evidence>
<evidence type="ECO:0000256" key="2">
    <source>
        <dbReference type="ARBA" id="ARBA00004496"/>
    </source>
</evidence>
<feature type="domain" description="PABC" evidence="12">
    <location>
        <begin position="488"/>
        <end position="565"/>
    </location>
</feature>
<dbReference type="Proteomes" id="UP000824469">
    <property type="component" value="Unassembled WGS sequence"/>
</dbReference>
<keyword evidence="14" id="KW-1185">Reference proteome</keyword>
<dbReference type="GO" id="GO:0006417">
    <property type="term" value="P:regulation of translation"/>
    <property type="evidence" value="ECO:0007669"/>
    <property type="project" value="UniProtKB-KW"/>
</dbReference>
<dbReference type="CDD" id="cd12381">
    <property type="entry name" value="RRM4_I_PABPs"/>
    <property type="match status" value="1"/>
</dbReference>
<sequence>ASGDLILGLFDGTDGGSYSAASARAAGGCAPMLLCMWEIWIPPSRKDKLFDIFNQIAPVVSIRVCRDQISRLSLGYAYVNYSHAQDASRALELLNYTGVNGKPMRIMFSHRDPSIRKSSSANIFIKNLDKAIDNRALYDTFSAFGNILSCKVATDNTGQSKGYGFVQFEQEEAAQSAIDKLNGMLLNDKQVYVGQFVRRQERERSMVTLAQSLVQLSCGMQMGNLKALDLVNFENADDAANAVDNLNGKTVSDDREWYVGRAQKKAEREAELKAKFEQERKAKMEKFQGANLYLKNLDDSIDDEKLRDLFSEYGTITSCKVMRDPQGQSRGSGFVAFSSPEEATRAVSEMNGKMAGRKPLYVALAQRKRREKGEIAGFGYQQQLLPGIRPGMAQMQNFMLPFQLQRQSQQGQRMGGRRGGAQQLQQQQQQQLLQRNANHGLRYMHNTRNGPDPSLMPPSLMGGMMPMPLDVSGIPVGNAETTRPQPVPITALASALASASPDQQRAMLGEQLFPLVDQLEHDHAGKVTGMLLEMDQTEVLHLIESPDALKAKVQEAMDVLRLAQATAVANQSDQLASL</sequence>
<dbReference type="GO" id="GO:0005634">
    <property type="term" value="C:nucleus"/>
    <property type="evidence" value="ECO:0007669"/>
    <property type="project" value="UniProtKB-SubCell"/>
</dbReference>
<dbReference type="FunFam" id="1.10.1900.10:FF:000003">
    <property type="entry name" value="Polyadenylate-binding protein"/>
    <property type="match status" value="1"/>
</dbReference>
<dbReference type="InterPro" id="IPR000504">
    <property type="entry name" value="RRM_dom"/>
</dbReference>
<keyword evidence="6" id="KW-0810">Translation regulation</keyword>
<organism evidence="13 14">
    <name type="scientific">Taxus chinensis</name>
    <name type="common">Chinese yew</name>
    <name type="synonym">Taxus wallichiana var. chinensis</name>
    <dbReference type="NCBI Taxonomy" id="29808"/>
    <lineage>
        <taxon>Eukaryota</taxon>
        <taxon>Viridiplantae</taxon>
        <taxon>Streptophyta</taxon>
        <taxon>Embryophyta</taxon>
        <taxon>Tracheophyta</taxon>
        <taxon>Spermatophyta</taxon>
        <taxon>Pinopsida</taxon>
        <taxon>Pinidae</taxon>
        <taxon>Conifers II</taxon>
        <taxon>Cupressales</taxon>
        <taxon>Taxaceae</taxon>
        <taxon>Taxus</taxon>
    </lineage>
</organism>
<dbReference type="AlphaFoldDB" id="A0AA38LRA0"/>
<evidence type="ECO:0000259" key="12">
    <source>
        <dbReference type="PROSITE" id="PS51309"/>
    </source>
</evidence>
<dbReference type="Gene3D" id="1.10.1900.10">
    <property type="entry name" value="c-terminal domain of poly(a) binding protein"/>
    <property type="match status" value="1"/>
</dbReference>
<evidence type="ECO:0000256" key="10">
    <source>
        <dbReference type="SAM" id="MobiDB-lite"/>
    </source>
</evidence>
<evidence type="ECO:0000256" key="1">
    <source>
        <dbReference type="ARBA" id="ARBA00004123"/>
    </source>
</evidence>
<evidence type="ECO:0000256" key="9">
    <source>
        <dbReference type="PROSITE-ProRule" id="PRU00176"/>
    </source>
</evidence>
<evidence type="ECO:0000256" key="6">
    <source>
        <dbReference type="ARBA" id="ARBA00022845"/>
    </source>
</evidence>
<dbReference type="GO" id="GO:0005737">
    <property type="term" value="C:cytoplasm"/>
    <property type="evidence" value="ECO:0007669"/>
    <property type="project" value="UniProtKB-SubCell"/>
</dbReference>
<evidence type="ECO:0000256" key="7">
    <source>
        <dbReference type="ARBA" id="ARBA00022884"/>
    </source>
</evidence>
<keyword evidence="8" id="KW-0539">Nucleus</keyword>
<keyword evidence="4" id="KW-0963">Cytoplasm</keyword>
<gene>
    <name evidence="13" type="ORF">KI387_004018</name>
</gene>
<feature type="domain" description="RRM" evidence="11">
    <location>
        <begin position="290"/>
        <end position="367"/>
    </location>
</feature>
<dbReference type="InterPro" id="IPR002004">
    <property type="entry name" value="PABP_HYD_C"/>
</dbReference>
<keyword evidence="7 9" id="KW-0694">RNA-binding</keyword>
<comment type="similarity">
    <text evidence="3">Belongs to the polyadenylate-binding protein type-1 family.</text>
</comment>
<dbReference type="InterPro" id="IPR045305">
    <property type="entry name" value="RRM2_I_PABPs"/>
</dbReference>
<dbReference type="EMBL" id="JAHRHJ020000001">
    <property type="protein sequence ID" value="KAH9331910.1"/>
    <property type="molecule type" value="Genomic_DNA"/>
</dbReference>
<keyword evidence="5" id="KW-0677">Repeat</keyword>
<dbReference type="FunFam" id="3.30.70.330:FF:000217">
    <property type="entry name" value="Polyadenylate-binding protein"/>
    <property type="match status" value="1"/>
</dbReference>
<dbReference type="Gene3D" id="3.30.70.330">
    <property type="match status" value="4"/>
</dbReference>
<feature type="domain" description="RRM" evidence="11">
    <location>
        <begin position="41"/>
        <end position="111"/>
    </location>
</feature>
<dbReference type="OMA" id="HNANSGM"/>
<evidence type="ECO:0000256" key="4">
    <source>
        <dbReference type="ARBA" id="ARBA00022490"/>
    </source>
</evidence>
<proteinExistence type="inferred from homology"/>
<dbReference type="InterPro" id="IPR012677">
    <property type="entry name" value="Nucleotide-bd_a/b_plait_sf"/>
</dbReference>
<reference evidence="13 14" key="1">
    <citation type="journal article" date="2021" name="Nat. Plants">
        <title>The Taxus genome provides insights into paclitaxel biosynthesis.</title>
        <authorList>
            <person name="Xiong X."/>
            <person name="Gou J."/>
            <person name="Liao Q."/>
            <person name="Li Y."/>
            <person name="Zhou Q."/>
            <person name="Bi G."/>
            <person name="Li C."/>
            <person name="Du R."/>
            <person name="Wang X."/>
            <person name="Sun T."/>
            <person name="Guo L."/>
            <person name="Liang H."/>
            <person name="Lu P."/>
            <person name="Wu Y."/>
            <person name="Zhang Z."/>
            <person name="Ro D.K."/>
            <person name="Shang Y."/>
            <person name="Huang S."/>
            <person name="Yan J."/>
        </authorList>
    </citation>
    <scope>NUCLEOTIDE SEQUENCE [LARGE SCALE GENOMIC DNA]</scope>
    <source>
        <strain evidence="13">Ta-2019</strain>
    </source>
</reference>
<dbReference type="CDD" id="cd12379">
    <property type="entry name" value="RRM2_I_PABPs"/>
    <property type="match status" value="1"/>
</dbReference>
<dbReference type="SMART" id="SM00360">
    <property type="entry name" value="RRM"/>
    <property type="match status" value="3"/>
</dbReference>